<evidence type="ECO:0000313" key="7">
    <source>
        <dbReference type="Proteomes" id="UP000226431"/>
    </source>
</evidence>
<feature type="region of interest" description="Disordered" evidence="4">
    <location>
        <begin position="258"/>
        <end position="309"/>
    </location>
</feature>
<dbReference type="GO" id="GO:1990904">
    <property type="term" value="C:ribonucleoprotein complex"/>
    <property type="evidence" value="ECO:0007669"/>
    <property type="project" value="UniProtKB-KW"/>
</dbReference>
<sequence length="496" mass="54491">MATSSTYSPTGSNSSASFSWQERLEEVCRQAKLCPPVFQLVSDRRGGRTAWSSRVIVHGKTLEARYWYDGKNLNNAREDAAECAINWLSASSGNSSWSHWSSARELEISSRAHGAARAVAMLRIWHAGRTLALRSWSKPAVPSSKAPRQARGSLRLYADDSNARPSKPDHGPGPETTPGPAPTGDGTKPEGTSQGLFSNSPADKSQDSFLDTIDDAISNLYGKKPLTQAQESVLYRRGRIPSPEEAEIEAQALDAEEDAIEEDEADSETSHTSEAPPESFDFLDQLSDSSSPPADAEPEGPGHKFGLPKEPYPSDFHLKKRYHPVMDQVTRLIMRDGKLSLAQKNMGMVLFILRTSPAPIYSPKFPLLPGTPGPWHLSLDPILYMTIAIDSIAPMLQIRGIANAAGGGRALEVPHPLGLRRRRRIAFQWILNVAQNKPSRGSGPKQFASRLASEIIAVVEGRSSVWERRRALHKQGVTTRSNIGTKIKMKKRYSKK</sequence>
<feature type="domain" description="Small ribosomal subunit protein uS7" evidence="5">
    <location>
        <begin position="322"/>
        <end position="477"/>
    </location>
</feature>
<comment type="similarity">
    <text evidence="1">Belongs to the universal ribosomal protein uS7 family.</text>
</comment>
<name>A0A2C5XUK3_9HYPO</name>
<dbReference type="STRING" id="2004952.A0A2C5XUK3"/>
<accession>A0A2C5XUK3</accession>
<feature type="compositionally biased region" description="Acidic residues" evidence="4">
    <location>
        <begin position="258"/>
        <end position="267"/>
    </location>
</feature>
<dbReference type="Proteomes" id="UP000226431">
    <property type="component" value="Unassembled WGS sequence"/>
</dbReference>
<feature type="compositionally biased region" description="Basic and acidic residues" evidence="4">
    <location>
        <begin position="157"/>
        <end position="172"/>
    </location>
</feature>
<dbReference type="Gene3D" id="3.30.160.20">
    <property type="match status" value="1"/>
</dbReference>
<keyword evidence="7" id="KW-1185">Reference proteome</keyword>
<dbReference type="AlphaFoldDB" id="A0A2C5XUK3"/>
<dbReference type="CDD" id="cd00048">
    <property type="entry name" value="DSRM_SF"/>
    <property type="match status" value="1"/>
</dbReference>
<evidence type="ECO:0000256" key="3">
    <source>
        <dbReference type="ARBA" id="ARBA00023274"/>
    </source>
</evidence>
<dbReference type="InterPro" id="IPR036823">
    <property type="entry name" value="Ribosomal_uS7_dom_sf"/>
</dbReference>
<dbReference type="SUPFAM" id="SSF54768">
    <property type="entry name" value="dsRNA-binding domain-like"/>
    <property type="match status" value="1"/>
</dbReference>
<feature type="region of interest" description="Disordered" evidence="4">
    <location>
        <begin position="136"/>
        <end position="207"/>
    </location>
</feature>
<evidence type="ECO:0000256" key="4">
    <source>
        <dbReference type="SAM" id="MobiDB-lite"/>
    </source>
</evidence>
<proteinExistence type="inferred from homology"/>
<evidence type="ECO:0000313" key="6">
    <source>
        <dbReference type="EMBL" id="PHH69578.1"/>
    </source>
</evidence>
<dbReference type="Pfam" id="PF00177">
    <property type="entry name" value="Ribosomal_S7"/>
    <property type="match status" value="1"/>
</dbReference>
<dbReference type="PANTHER" id="PTHR42030">
    <property type="entry name" value="DRBM DOMAIN-CONTAINING PROTEIN"/>
    <property type="match status" value="1"/>
</dbReference>
<keyword evidence="3" id="KW-0687">Ribonucleoprotein</keyword>
<reference evidence="6 7" key="1">
    <citation type="submission" date="2017-06" db="EMBL/GenBank/DDBJ databases">
        <title>Ant-infecting Ophiocordyceps genomes reveal a high diversity of potential behavioral manipulation genes and a possible major role for enterotoxins.</title>
        <authorList>
            <person name="De Bekker C."/>
            <person name="Evans H.C."/>
            <person name="Brachmann A."/>
            <person name="Hughes D.P."/>
        </authorList>
    </citation>
    <scope>NUCLEOTIDE SEQUENCE [LARGE SCALE GENOMIC DNA]</scope>
    <source>
        <strain evidence="6 7">Map16</strain>
    </source>
</reference>
<gene>
    <name evidence="6" type="ORF">CDD80_6642</name>
</gene>
<dbReference type="GO" id="GO:0005840">
    <property type="term" value="C:ribosome"/>
    <property type="evidence" value="ECO:0007669"/>
    <property type="project" value="UniProtKB-KW"/>
</dbReference>
<organism evidence="6 7">
    <name type="scientific">Ophiocordyceps camponoti-rufipedis</name>
    <dbReference type="NCBI Taxonomy" id="2004952"/>
    <lineage>
        <taxon>Eukaryota</taxon>
        <taxon>Fungi</taxon>
        <taxon>Dikarya</taxon>
        <taxon>Ascomycota</taxon>
        <taxon>Pezizomycotina</taxon>
        <taxon>Sordariomycetes</taxon>
        <taxon>Hypocreomycetidae</taxon>
        <taxon>Hypocreales</taxon>
        <taxon>Ophiocordycipitaceae</taxon>
        <taxon>Ophiocordyceps</taxon>
    </lineage>
</organism>
<comment type="caution">
    <text evidence="6">The sequence shown here is derived from an EMBL/GenBank/DDBJ whole genome shotgun (WGS) entry which is preliminary data.</text>
</comment>
<evidence type="ECO:0000259" key="5">
    <source>
        <dbReference type="Pfam" id="PF00177"/>
    </source>
</evidence>
<dbReference type="SUPFAM" id="SSF47973">
    <property type="entry name" value="Ribosomal protein S7"/>
    <property type="match status" value="1"/>
</dbReference>
<keyword evidence="2" id="KW-0689">Ribosomal protein</keyword>
<dbReference type="EMBL" id="NJES01000742">
    <property type="protein sequence ID" value="PHH69578.1"/>
    <property type="molecule type" value="Genomic_DNA"/>
</dbReference>
<evidence type="ECO:0000256" key="1">
    <source>
        <dbReference type="ARBA" id="ARBA00007151"/>
    </source>
</evidence>
<protein>
    <recommendedName>
        <fullName evidence="5">Small ribosomal subunit protein uS7 domain-containing protein</fullName>
    </recommendedName>
</protein>
<dbReference type="PANTHER" id="PTHR42030:SF1">
    <property type="entry name" value="DRBM DOMAIN-CONTAINING PROTEIN"/>
    <property type="match status" value="1"/>
</dbReference>
<feature type="compositionally biased region" description="Polar residues" evidence="4">
    <location>
        <begin position="190"/>
        <end position="207"/>
    </location>
</feature>
<evidence type="ECO:0000256" key="2">
    <source>
        <dbReference type="ARBA" id="ARBA00022980"/>
    </source>
</evidence>
<dbReference type="OrthoDB" id="9972728at2759"/>
<dbReference type="Gene3D" id="1.10.455.10">
    <property type="entry name" value="Ribosomal protein S7 domain"/>
    <property type="match status" value="1"/>
</dbReference>
<dbReference type="InterPro" id="IPR023798">
    <property type="entry name" value="Ribosomal_uS7_dom"/>
</dbReference>